<reference evidence="2" key="1">
    <citation type="submission" date="2023-08" db="EMBL/GenBank/DDBJ databases">
        <authorList>
            <person name="Chen Y."/>
            <person name="Shah S."/>
            <person name="Dougan E. K."/>
            <person name="Thang M."/>
            <person name="Chan C."/>
        </authorList>
    </citation>
    <scope>NUCLEOTIDE SEQUENCE</scope>
</reference>
<dbReference type="AlphaFoldDB" id="A0AA36MZ46"/>
<protein>
    <recommendedName>
        <fullName evidence="4">Transmembrane protein</fullName>
    </recommendedName>
</protein>
<evidence type="ECO:0000313" key="3">
    <source>
        <dbReference type="Proteomes" id="UP001178507"/>
    </source>
</evidence>
<sequence length="517" mass="57839">MSCAMDFRSCCQKDMGPAVETVEALDTYIREELPAEPEESESPEMPRLASPWSFSHRCAVSEGIIRGIPLQATLRGRGYLWRKPPCDMSTAEKIRLWNRTQDVKKFDVFFSHSWATSGRLKYAALLIDSGFGYSFLFWIAAELLAASLYLFDFLPMPHLLHVEIAQFSGDFPLGMWMMAFGALAQFIGLILSPYLPSKRRDCFVDFASINQFEPELMHRGILGLGDCLSLSTELCILWSPKVFTRLWCVFELAAFRTANPSGRLRLLPLYMTVEIGITMISAVLGSLLVWISGPVMLSLEPTSGQGGEAVKLAGFLVLMWCFVSVLRRISLQKRSFIEQLDSFDLDNAESRMETDKELIYEAITRCYGSLEQFTEYVRNDLRKELLESSVWIPLSCPLSLAMPCAALRAEYLVALWKGGAPVDILGAVAASSVAFSVWLGLCTYSVFYLTEVFGKPVRAGLLWASLQSFLISCLVVTLVAAGSVLEHTARSGYQVAVVAWLCVLSIWLVLSLTRLWR</sequence>
<evidence type="ECO:0000313" key="2">
    <source>
        <dbReference type="EMBL" id="CAJ1385964.1"/>
    </source>
</evidence>
<keyword evidence="1" id="KW-0472">Membrane</keyword>
<feature type="transmembrane region" description="Helical" evidence="1">
    <location>
        <begin position="491"/>
        <end position="510"/>
    </location>
</feature>
<dbReference type="Proteomes" id="UP001178507">
    <property type="component" value="Unassembled WGS sequence"/>
</dbReference>
<evidence type="ECO:0008006" key="4">
    <source>
        <dbReference type="Google" id="ProtNLM"/>
    </source>
</evidence>
<proteinExistence type="predicted"/>
<keyword evidence="3" id="KW-1185">Reference proteome</keyword>
<keyword evidence="1" id="KW-1133">Transmembrane helix</keyword>
<evidence type="ECO:0000256" key="1">
    <source>
        <dbReference type="SAM" id="Phobius"/>
    </source>
</evidence>
<feature type="transmembrane region" description="Helical" evidence="1">
    <location>
        <begin position="461"/>
        <end position="485"/>
    </location>
</feature>
<gene>
    <name evidence="2" type="ORF">EVOR1521_LOCUS12437</name>
</gene>
<comment type="caution">
    <text evidence="2">The sequence shown here is derived from an EMBL/GenBank/DDBJ whole genome shotgun (WGS) entry which is preliminary data.</text>
</comment>
<dbReference type="EMBL" id="CAUJNA010001313">
    <property type="protein sequence ID" value="CAJ1385964.1"/>
    <property type="molecule type" value="Genomic_DNA"/>
</dbReference>
<feature type="transmembrane region" description="Helical" evidence="1">
    <location>
        <begin position="131"/>
        <end position="151"/>
    </location>
</feature>
<feature type="transmembrane region" description="Helical" evidence="1">
    <location>
        <begin position="390"/>
        <end position="409"/>
    </location>
</feature>
<feature type="transmembrane region" description="Helical" evidence="1">
    <location>
        <begin position="171"/>
        <end position="191"/>
    </location>
</feature>
<feature type="transmembrane region" description="Helical" evidence="1">
    <location>
        <begin position="309"/>
        <end position="326"/>
    </location>
</feature>
<organism evidence="2 3">
    <name type="scientific">Effrenium voratum</name>
    <dbReference type="NCBI Taxonomy" id="2562239"/>
    <lineage>
        <taxon>Eukaryota</taxon>
        <taxon>Sar</taxon>
        <taxon>Alveolata</taxon>
        <taxon>Dinophyceae</taxon>
        <taxon>Suessiales</taxon>
        <taxon>Symbiodiniaceae</taxon>
        <taxon>Effrenium</taxon>
    </lineage>
</organism>
<keyword evidence="1" id="KW-0812">Transmembrane</keyword>
<name>A0AA36MZ46_9DINO</name>
<feature type="transmembrane region" description="Helical" evidence="1">
    <location>
        <begin position="424"/>
        <end position="449"/>
    </location>
</feature>
<accession>A0AA36MZ46</accession>
<feature type="transmembrane region" description="Helical" evidence="1">
    <location>
        <begin position="266"/>
        <end position="289"/>
    </location>
</feature>